<dbReference type="GO" id="GO:0019277">
    <property type="term" value="P:UDP-N-acetylgalactosamine biosynthetic process"/>
    <property type="evidence" value="ECO:0007669"/>
    <property type="project" value="InterPro"/>
</dbReference>
<accession>A0A9W9JW30</accession>
<dbReference type="NCBIfam" id="NF006873">
    <property type="entry name" value="PRK09369.1"/>
    <property type="match status" value="1"/>
</dbReference>
<evidence type="ECO:0000256" key="15">
    <source>
        <dbReference type="ARBA" id="ARBA00047527"/>
    </source>
</evidence>
<evidence type="ECO:0000256" key="7">
    <source>
        <dbReference type="ARBA" id="ARBA00022984"/>
    </source>
</evidence>
<dbReference type="InterPro" id="IPR050068">
    <property type="entry name" value="MurA_subfamily"/>
</dbReference>
<comment type="similarity">
    <text evidence="10">Belongs to the EPSP synthase family. MurA subfamily.</text>
</comment>
<evidence type="ECO:0000259" key="16">
    <source>
        <dbReference type="Pfam" id="PF00275"/>
    </source>
</evidence>
<gene>
    <name evidence="17" type="ORF">N7456_012933</name>
</gene>
<dbReference type="PANTHER" id="PTHR43783">
    <property type="entry name" value="UDP-N-ACETYLGLUCOSAMINE 1-CARBOXYVINYLTRANSFERASE"/>
    <property type="match status" value="1"/>
</dbReference>
<reference evidence="17" key="2">
    <citation type="journal article" date="2023" name="IMA Fungus">
        <title>Comparative genomic study of the Penicillium genus elucidates a diverse pangenome and 15 lateral gene transfer events.</title>
        <authorList>
            <person name="Petersen C."/>
            <person name="Sorensen T."/>
            <person name="Nielsen M.R."/>
            <person name="Sondergaard T.E."/>
            <person name="Sorensen J.L."/>
            <person name="Fitzpatrick D.A."/>
            <person name="Frisvad J.C."/>
            <person name="Nielsen K.L."/>
        </authorList>
    </citation>
    <scope>NUCLEOTIDE SEQUENCE</scope>
    <source>
        <strain evidence="17">IBT 30069</strain>
    </source>
</reference>
<keyword evidence="3" id="KW-0963">Cytoplasm</keyword>
<evidence type="ECO:0000313" key="18">
    <source>
        <dbReference type="Proteomes" id="UP001149165"/>
    </source>
</evidence>
<dbReference type="EC" id="2.5.1.7" evidence="11"/>
<dbReference type="PANTHER" id="PTHR43783:SF1">
    <property type="entry name" value="UDP-N-ACETYLGLUCOSAMINE 1-CARBOXYVINYLTRANSFERASE"/>
    <property type="match status" value="1"/>
</dbReference>
<dbReference type="GO" id="GO:0008760">
    <property type="term" value="F:UDP-N-acetylglucosamine 1-carboxyvinyltransferase activity"/>
    <property type="evidence" value="ECO:0007669"/>
    <property type="project" value="UniProtKB-EC"/>
</dbReference>
<keyword evidence="6" id="KW-0133">Cell shape</keyword>
<organism evidence="17 18">
    <name type="scientific">Penicillium angulare</name>
    <dbReference type="NCBI Taxonomy" id="116970"/>
    <lineage>
        <taxon>Eukaryota</taxon>
        <taxon>Fungi</taxon>
        <taxon>Dikarya</taxon>
        <taxon>Ascomycota</taxon>
        <taxon>Pezizomycotina</taxon>
        <taxon>Eurotiomycetes</taxon>
        <taxon>Eurotiomycetidae</taxon>
        <taxon>Eurotiales</taxon>
        <taxon>Aspergillaceae</taxon>
        <taxon>Penicillium</taxon>
    </lineage>
</organism>
<reference evidence="17" key="1">
    <citation type="submission" date="2022-11" db="EMBL/GenBank/DDBJ databases">
        <authorList>
            <person name="Petersen C."/>
        </authorList>
    </citation>
    <scope>NUCLEOTIDE SEQUENCE</scope>
    <source>
        <strain evidence="17">IBT 30069</strain>
    </source>
</reference>
<dbReference type="InterPro" id="IPR036968">
    <property type="entry name" value="Enolpyruvate_Tfrase_sf"/>
</dbReference>
<dbReference type="Gene3D" id="3.65.10.10">
    <property type="entry name" value="Enolpyruvate transferase domain"/>
    <property type="match status" value="2"/>
</dbReference>
<keyword evidence="5 17" id="KW-0808">Transferase</keyword>
<evidence type="ECO:0000256" key="5">
    <source>
        <dbReference type="ARBA" id="ARBA00022679"/>
    </source>
</evidence>
<evidence type="ECO:0000256" key="14">
    <source>
        <dbReference type="ARBA" id="ARBA00042842"/>
    </source>
</evidence>
<evidence type="ECO:0000256" key="2">
    <source>
        <dbReference type="ARBA" id="ARBA00004752"/>
    </source>
</evidence>
<comment type="caution">
    <text evidence="17">The sequence shown here is derived from an EMBL/GenBank/DDBJ whole genome shotgun (WGS) entry which is preliminary data.</text>
</comment>
<evidence type="ECO:0000256" key="12">
    <source>
        <dbReference type="ARBA" id="ARBA00039754"/>
    </source>
</evidence>
<dbReference type="HAMAP" id="MF_00111">
    <property type="entry name" value="MurA"/>
    <property type="match status" value="1"/>
</dbReference>
<name>A0A9W9JW30_9EURO</name>
<evidence type="ECO:0000256" key="4">
    <source>
        <dbReference type="ARBA" id="ARBA00022618"/>
    </source>
</evidence>
<keyword evidence="7" id="KW-0573">Peptidoglycan synthesis</keyword>
<feature type="domain" description="Enolpyruvate transferase" evidence="16">
    <location>
        <begin position="13"/>
        <end position="410"/>
    </location>
</feature>
<protein>
    <recommendedName>
        <fullName evidence="12">UDP-N-acetylglucosamine 1-carboxyvinyltransferase</fullName>
        <ecNumber evidence="11">2.5.1.7</ecNumber>
    </recommendedName>
    <alternativeName>
        <fullName evidence="13">Enoylpyruvate transferase</fullName>
    </alternativeName>
    <alternativeName>
        <fullName evidence="14">UDP-N-acetylglucosamine enolpyruvyl transferase</fullName>
    </alternativeName>
</protein>
<evidence type="ECO:0000256" key="13">
    <source>
        <dbReference type="ARBA" id="ARBA00042443"/>
    </source>
</evidence>
<dbReference type="CDD" id="cd01555">
    <property type="entry name" value="UdpNAET"/>
    <property type="match status" value="1"/>
</dbReference>
<dbReference type="EMBL" id="JAPQKH010000008">
    <property type="protein sequence ID" value="KAJ5083506.1"/>
    <property type="molecule type" value="Genomic_DNA"/>
</dbReference>
<dbReference type="InterPro" id="IPR001986">
    <property type="entry name" value="Enolpyruvate_Tfrase_dom"/>
</dbReference>
<comment type="subcellular location">
    <subcellularLocation>
        <location evidence="1">Cytoplasm</location>
    </subcellularLocation>
</comment>
<dbReference type="GO" id="GO:0008360">
    <property type="term" value="P:regulation of cell shape"/>
    <property type="evidence" value="ECO:0007669"/>
    <property type="project" value="UniProtKB-KW"/>
</dbReference>
<dbReference type="GO" id="GO:0071555">
    <property type="term" value="P:cell wall organization"/>
    <property type="evidence" value="ECO:0007669"/>
    <property type="project" value="UniProtKB-KW"/>
</dbReference>
<dbReference type="SUPFAM" id="SSF55205">
    <property type="entry name" value="EPT/RTPC-like"/>
    <property type="match status" value="1"/>
</dbReference>
<evidence type="ECO:0000256" key="9">
    <source>
        <dbReference type="ARBA" id="ARBA00023316"/>
    </source>
</evidence>
<proteinExistence type="inferred from homology"/>
<evidence type="ECO:0000256" key="1">
    <source>
        <dbReference type="ARBA" id="ARBA00004496"/>
    </source>
</evidence>
<keyword evidence="8" id="KW-0131">Cell cycle</keyword>
<comment type="catalytic activity">
    <reaction evidence="15">
        <text>phosphoenolpyruvate + UDP-N-acetyl-alpha-D-glucosamine = UDP-N-acetyl-3-O-(1-carboxyvinyl)-alpha-D-glucosamine + phosphate</text>
        <dbReference type="Rhea" id="RHEA:18681"/>
        <dbReference type="ChEBI" id="CHEBI:43474"/>
        <dbReference type="ChEBI" id="CHEBI:57705"/>
        <dbReference type="ChEBI" id="CHEBI:58702"/>
        <dbReference type="ChEBI" id="CHEBI:68483"/>
        <dbReference type="EC" id="2.5.1.7"/>
    </reaction>
</comment>
<keyword evidence="9" id="KW-0961">Cell wall biogenesis/degradation</keyword>
<dbReference type="Proteomes" id="UP001149165">
    <property type="component" value="Unassembled WGS sequence"/>
</dbReference>
<comment type="pathway">
    <text evidence="2">Cell wall biogenesis; peptidoglycan biosynthesis.</text>
</comment>
<dbReference type="InterPro" id="IPR005750">
    <property type="entry name" value="UDP_GlcNAc_COvinyl_MurA"/>
</dbReference>
<dbReference type="GO" id="GO:0051301">
    <property type="term" value="P:cell division"/>
    <property type="evidence" value="ECO:0007669"/>
    <property type="project" value="UniProtKB-KW"/>
</dbReference>
<dbReference type="OrthoDB" id="1718875at2759"/>
<evidence type="ECO:0000313" key="17">
    <source>
        <dbReference type="EMBL" id="KAJ5083506.1"/>
    </source>
</evidence>
<dbReference type="AlphaFoldDB" id="A0A9W9JW30"/>
<evidence type="ECO:0000256" key="11">
    <source>
        <dbReference type="ARBA" id="ARBA00039108"/>
    </source>
</evidence>
<dbReference type="Pfam" id="PF00275">
    <property type="entry name" value="EPSP_synthase"/>
    <property type="match status" value="1"/>
</dbReference>
<dbReference type="GO" id="GO:0005737">
    <property type="term" value="C:cytoplasm"/>
    <property type="evidence" value="ECO:0007669"/>
    <property type="project" value="UniProtKB-SubCell"/>
</dbReference>
<keyword evidence="18" id="KW-1185">Reference proteome</keyword>
<evidence type="ECO:0000256" key="6">
    <source>
        <dbReference type="ARBA" id="ARBA00022960"/>
    </source>
</evidence>
<dbReference type="InterPro" id="IPR013792">
    <property type="entry name" value="RNA3'P_cycl/enolpyr_Trfase_a/b"/>
</dbReference>
<sequence length="436" mass="46081">MTMDTTLDHIAINGGRDVTGDIHISGSKNAGLALMAATLLAPGTTTIEGIPPLSDVNNMCRILRCLGADVSHVDDTLNIDTTQAKSHPIPEELGGRLRASILILGPLVARFGYAKLSLPGGCTIGKRPVEEHIRGIEKLGASVNLQDGYIEAHASTLRGAPVHLQTPSVTGTMSVLMAGCLARGVTRIQNAAREPEVVDLANFLISLGADISGMGTDQLTVVGRDAVLSPGQYKVMEDRIEAGTFLILGAICGNPLTVHRCKAEYHMVLIKQLRAVGALIDVSGNSIVVRKAEKPLPVDIKTGPYPAFPTDLQPQFMVLLSLACGQSQVVETIFESRFGHCSGLQAMGADVQINGQTAVVSGVEKLSAALVSGSDLRAAASLVLAAIAANGVSVVSGMRYVKRGYYDLEIKLEQIGVQLYRLPAIEKQQVPTQKQL</sequence>
<evidence type="ECO:0000256" key="3">
    <source>
        <dbReference type="ARBA" id="ARBA00022490"/>
    </source>
</evidence>
<evidence type="ECO:0000256" key="8">
    <source>
        <dbReference type="ARBA" id="ARBA00023306"/>
    </source>
</evidence>
<keyword evidence="4" id="KW-0132">Cell division</keyword>
<evidence type="ECO:0000256" key="10">
    <source>
        <dbReference type="ARBA" id="ARBA00038367"/>
    </source>
</evidence>
<dbReference type="NCBIfam" id="TIGR01072">
    <property type="entry name" value="murA"/>
    <property type="match status" value="1"/>
</dbReference>